<proteinExistence type="predicted"/>
<evidence type="ECO:0000313" key="1">
    <source>
        <dbReference type="EMBL" id="ORZ29306.1"/>
    </source>
</evidence>
<dbReference type="EMBL" id="MCFL01000240">
    <property type="protein sequence ID" value="ORZ29306.1"/>
    <property type="molecule type" value="Genomic_DNA"/>
</dbReference>
<evidence type="ECO:0000313" key="2">
    <source>
        <dbReference type="Proteomes" id="UP000193411"/>
    </source>
</evidence>
<keyword evidence="2" id="KW-1185">Reference proteome</keyword>
<sequence length="153" mass="17099">MAAERYEVDEDRAVSDDRFLLQRLWIPVSGEIAMFDWAHVAKRFCDCRVSIGTWSSRTVARHVKCPRTRGAAESSHGCADGGTAGWGKRNKPSLRSIKLDTSDHITFQVFPSSRSINALRPSCKNLTFKTRPLGAPVVAAQRVDELPKIKSRE</sequence>
<dbReference type="Proteomes" id="UP000193411">
    <property type="component" value="Unassembled WGS sequence"/>
</dbReference>
<gene>
    <name evidence="1" type="ORF">BCR44DRAFT_65406</name>
</gene>
<comment type="caution">
    <text evidence="1">The sequence shown here is derived from an EMBL/GenBank/DDBJ whole genome shotgun (WGS) entry which is preliminary data.</text>
</comment>
<organism evidence="1 2">
    <name type="scientific">Catenaria anguillulae PL171</name>
    <dbReference type="NCBI Taxonomy" id="765915"/>
    <lineage>
        <taxon>Eukaryota</taxon>
        <taxon>Fungi</taxon>
        <taxon>Fungi incertae sedis</taxon>
        <taxon>Blastocladiomycota</taxon>
        <taxon>Blastocladiomycetes</taxon>
        <taxon>Blastocladiales</taxon>
        <taxon>Catenariaceae</taxon>
        <taxon>Catenaria</taxon>
    </lineage>
</organism>
<name>A0A1Y2H433_9FUNG</name>
<reference evidence="1 2" key="1">
    <citation type="submission" date="2016-07" db="EMBL/GenBank/DDBJ databases">
        <title>Pervasive Adenine N6-methylation of Active Genes in Fungi.</title>
        <authorList>
            <consortium name="DOE Joint Genome Institute"/>
            <person name="Mondo S.J."/>
            <person name="Dannebaum R.O."/>
            <person name="Kuo R.C."/>
            <person name="Labutti K."/>
            <person name="Haridas S."/>
            <person name="Kuo A."/>
            <person name="Salamov A."/>
            <person name="Ahrendt S.R."/>
            <person name="Lipzen A."/>
            <person name="Sullivan W."/>
            <person name="Andreopoulos W.B."/>
            <person name="Clum A."/>
            <person name="Lindquist E."/>
            <person name="Daum C."/>
            <person name="Ramamoorthy G.K."/>
            <person name="Gryganskyi A."/>
            <person name="Culley D."/>
            <person name="Magnuson J.K."/>
            <person name="James T.Y."/>
            <person name="O'Malley M.A."/>
            <person name="Stajich J.E."/>
            <person name="Spatafora J.W."/>
            <person name="Visel A."/>
            <person name="Grigoriev I.V."/>
        </authorList>
    </citation>
    <scope>NUCLEOTIDE SEQUENCE [LARGE SCALE GENOMIC DNA]</scope>
    <source>
        <strain evidence="1 2">PL171</strain>
    </source>
</reference>
<dbReference type="AlphaFoldDB" id="A0A1Y2H433"/>
<accession>A0A1Y2H433</accession>
<protein>
    <submittedName>
        <fullName evidence="1">Uncharacterized protein</fullName>
    </submittedName>
</protein>